<keyword evidence="5 6" id="KW-0472">Membrane</keyword>
<evidence type="ECO:0000313" key="8">
    <source>
        <dbReference type="Proteomes" id="UP000092460"/>
    </source>
</evidence>
<sequence>MLSIFNFIDELPHIRLCSYCEEFTVLYNFYWMFLPQLLNTTLVNTMIKRLFSQSQPLRQGVNNHSPNNMEKRFLVWSGKYKNIEEVPNFVSPEVMERCRNKVRIRLANIMMLLTVIGCGVMVYSGKEAAKRGETVTKQNLDWHKKYNEQTQKQDP</sequence>
<dbReference type="EnsemblMetazoa" id="GPPI045785-RA">
    <property type="protein sequence ID" value="GPPI045785-PA"/>
    <property type="gene ID" value="GPPI045785"/>
</dbReference>
<proteinExistence type="inferred from homology"/>
<dbReference type="STRING" id="67801.A0A1B0C0B5"/>
<evidence type="ECO:0000256" key="1">
    <source>
        <dbReference type="ARBA" id="ARBA00004167"/>
    </source>
</evidence>
<evidence type="ECO:0000256" key="3">
    <source>
        <dbReference type="ARBA" id="ARBA00022692"/>
    </source>
</evidence>
<dbReference type="PANTHER" id="PTHR13674">
    <property type="entry name" value="GROWTH AND TRANSFORMATION-DEPENDENT PROTEIN"/>
    <property type="match status" value="1"/>
</dbReference>
<dbReference type="VEuPathDB" id="VectorBase:GPPI045785"/>
<evidence type="ECO:0000256" key="4">
    <source>
        <dbReference type="ARBA" id="ARBA00022989"/>
    </source>
</evidence>
<comment type="subcellular location">
    <subcellularLocation>
        <location evidence="1">Membrane</location>
        <topology evidence="1">Single-pass membrane protein</topology>
    </subcellularLocation>
</comment>
<name>A0A1B0C0B5_9MUSC</name>
<dbReference type="AlphaFoldDB" id="A0A1B0C0B5"/>
<evidence type="ECO:0000313" key="7">
    <source>
        <dbReference type="EnsemblMetazoa" id="GPPI045785-PA"/>
    </source>
</evidence>
<keyword evidence="8" id="KW-1185">Reference proteome</keyword>
<dbReference type="InterPro" id="IPR009432">
    <property type="entry name" value="DUF1075"/>
</dbReference>
<feature type="transmembrane region" description="Helical" evidence="6">
    <location>
        <begin position="106"/>
        <end position="124"/>
    </location>
</feature>
<accession>A0A1B0C0B5</accession>
<protein>
    <submittedName>
        <fullName evidence="7">Uncharacterized protein</fullName>
    </submittedName>
</protein>
<dbReference type="PANTHER" id="PTHR13674:SF5">
    <property type="entry name" value="UPF0389 PROTEIN CG9231"/>
    <property type="match status" value="1"/>
</dbReference>
<keyword evidence="4 6" id="KW-1133">Transmembrane helix</keyword>
<evidence type="ECO:0000256" key="2">
    <source>
        <dbReference type="ARBA" id="ARBA00007363"/>
    </source>
</evidence>
<evidence type="ECO:0000256" key="5">
    <source>
        <dbReference type="ARBA" id="ARBA00023136"/>
    </source>
</evidence>
<comment type="similarity">
    <text evidence="2">Belongs to the UPF0389 family.</text>
</comment>
<reference evidence="7" key="2">
    <citation type="submission" date="2020-05" db="UniProtKB">
        <authorList>
            <consortium name="EnsemblMetazoa"/>
        </authorList>
    </citation>
    <scope>IDENTIFICATION</scope>
    <source>
        <strain evidence="7">IAEA</strain>
    </source>
</reference>
<reference evidence="8" key="1">
    <citation type="submission" date="2015-01" db="EMBL/GenBank/DDBJ databases">
        <authorList>
            <person name="Aksoy S."/>
            <person name="Warren W."/>
            <person name="Wilson R.K."/>
        </authorList>
    </citation>
    <scope>NUCLEOTIDE SEQUENCE [LARGE SCALE GENOMIC DNA]</scope>
    <source>
        <strain evidence="8">IAEA</strain>
    </source>
</reference>
<dbReference type="Pfam" id="PF06388">
    <property type="entry name" value="DUF1075"/>
    <property type="match status" value="1"/>
</dbReference>
<organism evidence="7 8">
    <name type="scientific">Glossina palpalis gambiensis</name>
    <dbReference type="NCBI Taxonomy" id="67801"/>
    <lineage>
        <taxon>Eukaryota</taxon>
        <taxon>Metazoa</taxon>
        <taxon>Ecdysozoa</taxon>
        <taxon>Arthropoda</taxon>
        <taxon>Hexapoda</taxon>
        <taxon>Insecta</taxon>
        <taxon>Pterygota</taxon>
        <taxon>Neoptera</taxon>
        <taxon>Endopterygota</taxon>
        <taxon>Diptera</taxon>
        <taxon>Brachycera</taxon>
        <taxon>Muscomorpha</taxon>
        <taxon>Hippoboscoidea</taxon>
        <taxon>Glossinidae</taxon>
        <taxon>Glossina</taxon>
    </lineage>
</organism>
<evidence type="ECO:0000256" key="6">
    <source>
        <dbReference type="SAM" id="Phobius"/>
    </source>
</evidence>
<dbReference type="GO" id="GO:0016020">
    <property type="term" value="C:membrane"/>
    <property type="evidence" value="ECO:0007669"/>
    <property type="project" value="UniProtKB-SubCell"/>
</dbReference>
<dbReference type="Proteomes" id="UP000092460">
    <property type="component" value="Unassembled WGS sequence"/>
</dbReference>
<keyword evidence="3 6" id="KW-0812">Transmembrane</keyword>
<dbReference type="EMBL" id="JXJN01023510">
    <property type="status" value="NOT_ANNOTATED_CDS"/>
    <property type="molecule type" value="Genomic_DNA"/>
</dbReference>